<evidence type="ECO:0000313" key="2">
    <source>
        <dbReference type="Proteomes" id="UP000095751"/>
    </source>
</evidence>
<reference evidence="1 2" key="1">
    <citation type="submission" date="2016-09" db="EMBL/GenBank/DDBJ databases">
        <title>Extensive genetic diversity and differential bi-allelic expression allows diatom success in the polar Southern Ocean.</title>
        <authorList>
            <consortium name="DOE Joint Genome Institute"/>
            <person name="Mock T."/>
            <person name="Otillar R.P."/>
            <person name="Strauss J."/>
            <person name="Dupont C."/>
            <person name="Frickenhaus S."/>
            <person name="Maumus F."/>
            <person name="Mcmullan M."/>
            <person name="Sanges R."/>
            <person name="Schmutz J."/>
            <person name="Toseland A."/>
            <person name="Valas R."/>
            <person name="Veluchamy A."/>
            <person name="Ward B.J."/>
            <person name="Allen A."/>
            <person name="Barry K."/>
            <person name="Falciatore A."/>
            <person name="Ferrante M."/>
            <person name="Fortunato A.E."/>
            <person name="Gloeckner G."/>
            <person name="Gruber A."/>
            <person name="Hipkin R."/>
            <person name="Janech M."/>
            <person name="Kroth P."/>
            <person name="Leese F."/>
            <person name="Lindquist E."/>
            <person name="Lyon B.R."/>
            <person name="Martin J."/>
            <person name="Mayer C."/>
            <person name="Parker M."/>
            <person name="Quesneville H."/>
            <person name="Raymond J."/>
            <person name="Uhlig C."/>
            <person name="Valentin K.U."/>
            <person name="Worden A.Z."/>
            <person name="Armbrust E.V."/>
            <person name="Bowler C."/>
            <person name="Green B."/>
            <person name="Moulton V."/>
            <person name="Van Oosterhout C."/>
            <person name="Grigoriev I."/>
        </authorList>
    </citation>
    <scope>NUCLEOTIDE SEQUENCE [LARGE SCALE GENOMIC DNA]</scope>
    <source>
        <strain evidence="1 2">CCMP1102</strain>
    </source>
</reference>
<dbReference type="EMBL" id="KV784353">
    <property type="protein sequence ID" value="OEU22874.1"/>
    <property type="molecule type" value="Genomic_DNA"/>
</dbReference>
<gene>
    <name evidence="1" type="ORF">FRACYDRAFT_233039</name>
</gene>
<dbReference type="AlphaFoldDB" id="A0A1E7FXL1"/>
<organism evidence="1 2">
    <name type="scientific">Fragilariopsis cylindrus CCMP1102</name>
    <dbReference type="NCBI Taxonomy" id="635003"/>
    <lineage>
        <taxon>Eukaryota</taxon>
        <taxon>Sar</taxon>
        <taxon>Stramenopiles</taxon>
        <taxon>Ochrophyta</taxon>
        <taxon>Bacillariophyta</taxon>
        <taxon>Bacillariophyceae</taxon>
        <taxon>Bacillariophycidae</taxon>
        <taxon>Bacillariales</taxon>
        <taxon>Bacillariaceae</taxon>
        <taxon>Fragilariopsis</taxon>
    </lineage>
</organism>
<protein>
    <submittedName>
        <fullName evidence="1">Uncharacterized protein</fullName>
    </submittedName>
</protein>
<name>A0A1E7FXL1_9STRA</name>
<proteinExistence type="predicted"/>
<accession>A0A1E7FXL1</accession>
<dbReference type="KEGG" id="fcy:FRACYDRAFT_233039"/>
<keyword evidence="2" id="KW-1185">Reference proteome</keyword>
<dbReference type="Proteomes" id="UP000095751">
    <property type="component" value="Unassembled WGS sequence"/>
</dbReference>
<evidence type="ECO:0000313" key="1">
    <source>
        <dbReference type="EMBL" id="OEU22874.1"/>
    </source>
</evidence>
<sequence length="526" mass="60141">MPRHQKYPNGTKVSKYFTDNLVRDDQATPSARLHYGDRREGVVVSYEPTITSGFGVYEVLDWTYRVCFELDEHLHIEIFHDMSEKELESCLHKNCPYHLSFSKDLDRVPNMAEVLFYLDNYDIAISIFFLALIMPNRPVSIIKKLMEKRSWPYECEHFRNWLAIALTVAAKPGKNGTRNLVGIDEEIIRLILKKTNDFSTTRQIVSSVLEPIYNFIICGSEEYRGSDRYPSLAYVVLEESDDAVALVLADHYQGLRDIPQEILKYALSCTKKRNSKGVPVRISDCFYNNRFRGMRNTIRLSLMEELFLFIDSKKLPLFVRFLKTFVNTKSNNRNLVANASLTNMVLYTLDNMSSTWRVSNRGAHLSSWTKFVAAHQEIKTLNNHRQTVLVMSPLLYAISLGFPWNSVLRDLVAADPSALESVDFVELLPPFLMAATVGCTPRMCPARVAGTNYSEDLIFADRTTVENIFELLRANPAMLAKASEKGNVEAARKSLRTRKKETKAINGKRKFVQSALSFQPITSHVK</sequence>
<dbReference type="InParanoid" id="A0A1E7FXL1"/>